<evidence type="ECO:0000313" key="2">
    <source>
        <dbReference type="Proteomes" id="UP001497482"/>
    </source>
</evidence>
<organism evidence="1 2">
    <name type="scientific">Knipowitschia caucasica</name>
    <name type="common">Caucasian dwarf goby</name>
    <name type="synonym">Pomatoschistus caucasicus</name>
    <dbReference type="NCBI Taxonomy" id="637954"/>
    <lineage>
        <taxon>Eukaryota</taxon>
        <taxon>Metazoa</taxon>
        <taxon>Chordata</taxon>
        <taxon>Craniata</taxon>
        <taxon>Vertebrata</taxon>
        <taxon>Euteleostomi</taxon>
        <taxon>Actinopterygii</taxon>
        <taxon>Neopterygii</taxon>
        <taxon>Teleostei</taxon>
        <taxon>Neoteleostei</taxon>
        <taxon>Acanthomorphata</taxon>
        <taxon>Gobiaria</taxon>
        <taxon>Gobiiformes</taxon>
        <taxon>Gobioidei</taxon>
        <taxon>Gobiidae</taxon>
        <taxon>Gobiinae</taxon>
        <taxon>Knipowitschia</taxon>
    </lineage>
</organism>
<gene>
    <name evidence="1" type="ORF">KC01_LOCUS14585</name>
</gene>
<evidence type="ECO:0000313" key="1">
    <source>
        <dbReference type="EMBL" id="CAL1584214.1"/>
    </source>
</evidence>
<name>A0AAV2K9V9_KNICA</name>
<dbReference type="AlphaFoldDB" id="A0AAV2K9V9"/>
<sequence length="100" mass="10883">MEQRKKAVIGRKLGLVRGERRPRQAEFLHLSSHDTGQQITFAIQCPVKPGAHTSSSCDAFGNKAAWSLGVEAPQYHALLGGNEPTLLATLNGWLCCRVAE</sequence>
<protein>
    <submittedName>
        <fullName evidence="1">Uncharacterized protein</fullName>
    </submittedName>
</protein>
<dbReference type="EMBL" id="OZ035838">
    <property type="protein sequence ID" value="CAL1584214.1"/>
    <property type="molecule type" value="Genomic_DNA"/>
</dbReference>
<dbReference type="Proteomes" id="UP001497482">
    <property type="component" value="Chromosome 16"/>
</dbReference>
<accession>A0AAV2K9V9</accession>
<reference evidence="1 2" key="1">
    <citation type="submission" date="2024-04" db="EMBL/GenBank/DDBJ databases">
        <authorList>
            <person name="Waldvogel A.-M."/>
            <person name="Schoenle A."/>
        </authorList>
    </citation>
    <scope>NUCLEOTIDE SEQUENCE [LARGE SCALE GENOMIC DNA]</scope>
</reference>
<proteinExistence type="predicted"/>
<keyword evidence="2" id="KW-1185">Reference proteome</keyword>